<dbReference type="Proteomes" id="UP000031620">
    <property type="component" value="Chromosome"/>
</dbReference>
<dbReference type="AlphaFoldDB" id="A0A0A1GWJ0"/>
<dbReference type="KEGG" id="lho:LOOC260_118790"/>
<gene>
    <name evidence="1" type="ORF">LOOC260_118790</name>
</gene>
<evidence type="ECO:0000313" key="2">
    <source>
        <dbReference type="Proteomes" id="UP000031620"/>
    </source>
</evidence>
<dbReference type="EMBL" id="AP014680">
    <property type="protein sequence ID" value="BAP86385.1"/>
    <property type="molecule type" value="Genomic_DNA"/>
</dbReference>
<name>A0A0A1GWJ0_9LACO</name>
<dbReference type="HOGENOM" id="CLU_3008616_0_0_9"/>
<sequence length="56" mass="6382">MTNTDPTTLSDMNTSSFMIDTMFQRLLKEGSELSNNFMDVPDLKADTSRMLFSVKK</sequence>
<accession>A0A0A1GWJ0</accession>
<proteinExistence type="predicted"/>
<protein>
    <submittedName>
        <fullName evidence="1">Uncharacterized protein</fullName>
    </submittedName>
</protein>
<evidence type="ECO:0000313" key="1">
    <source>
        <dbReference type="EMBL" id="BAP86385.1"/>
    </source>
</evidence>
<organism evidence="1 2">
    <name type="scientific">Paucilactobacillus hokkaidonensis JCM 18461</name>
    <dbReference type="NCBI Taxonomy" id="1291742"/>
    <lineage>
        <taxon>Bacteria</taxon>
        <taxon>Bacillati</taxon>
        <taxon>Bacillota</taxon>
        <taxon>Bacilli</taxon>
        <taxon>Lactobacillales</taxon>
        <taxon>Lactobacillaceae</taxon>
        <taxon>Paucilactobacillus</taxon>
    </lineage>
</organism>
<reference evidence="1 2" key="1">
    <citation type="submission" date="2014-11" db="EMBL/GenBank/DDBJ databases">
        <title>Complete genome sequence and analysis of Lactobacillus hokkaidonensis LOOC260T.</title>
        <authorList>
            <person name="Tanizawa Y."/>
            <person name="Tohno M."/>
            <person name="Kaminuma E."/>
            <person name="Nakamura Y."/>
            <person name="Arita M."/>
        </authorList>
    </citation>
    <scope>NUCLEOTIDE SEQUENCE [LARGE SCALE GENOMIC DNA]</scope>
    <source>
        <strain evidence="1 2">LOOC260</strain>
    </source>
</reference>